<dbReference type="AlphaFoldDB" id="A0AAE1DGF0"/>
<feature type="region of interest" description="Disordered" evidence="3">
    <location>
        <begin position="297"/>
        <end position="317"/>
    </location>
</feature>
<evidence type="ECO:0000313" key="4">
    <source>
        <dbReference type="EMBL" id="KAK3768885.1"/>
    </source>
</evidence>
<evidence type="ECO:0000256" key="1">
    <source>
        <dbReference type="ARBA" id="ARBA00022722"/>
    </source>
</evidence>
<keyword evidence="1" id="KW-0540">Nuclease</keyword>
<feature type="compositionally biased region" description="Pro residues" evidence="3">
    <location>
        <begin position="133"/>
        <end position="147"/>
    </location>
</feature>
<dbReference type="EMBL" id="JAWDGP010004001">
    <property type="protein sequence ID" value="KAK3768885.1"/>
    <property type="molecule type" value="Genomic_DNA"/>
</dbReference>
<keyword evidence="5" id="KW-1185">Reference proteome</keyword>
<dbReference type="GO" id="GO:0000175">
    <property type="term" value="F:3'-5'-RNA exonuclease activity"/>
    <property type="evidence" value="ECO:0007669"/>
    <property type="project" value="InterPro"/>
</dbReference>
<feature type="coiled-coil region" evidence="2">
    <location>
        <begin position="177"/>
        <end position="211"/>
    </location>
</feature>
<evidence type="ECO:0000256" key="3">
    <source>
        <dbReference type="SAM" id="MobiDB-lite"/>
    </source>
</evidence>
<sequence>MDRARLIEMYGPLAEVTNETVIQLCKDTAKMPSITAANWLLLWRNETADVSPDILRSKMSRVAKKGAKLRGGALENFKREPFTFPRVSTPSTSSVQPTPSPPSLISSSTTAPSLPLTTVPSLPTTTSLSLPPTTAPSLPPTTAPSLPPTTTHCHRPSTSRPKVSTPTKKINQTESELLKKQKTAAMLDKKLARLKNELKDQEQRLSMYSKKNVKRREDRYTATKLALRKEKNKLSGLARKQADDLVKLRKELLEVKKNNAKLEKKSAHQRTRIVELLDEKKQVSNRLRYYMKRHGVKRDGKEPAMEDDTEEGEREVETKGLEGEYTDETRFCVMELLGLEVATGKIGPVIETVGKLCSSSFSSLPSRAACQRIADEGQVLAKSYINSKVLRRCKGFGVHKDGTTRRKVKILDTSINTDEGEAYCLGWSSVVSETGQAIADDTRDKLEEVVKDLDDAEDGMKEVLLKLEYYMNDRAANEKKSSVLIDKWRDETLRNSGEQVSKVHHLHCAAHVLLGFHTNVMNALKKLDFIPNQEHKHPVPVMLWDAAALFGPTGDYRGLRNQWEALCLQKGEKSCIKSYKDNRFNGLFEVAAQVFHHHLDFVQLLESQPSNNTKQTKLYNSLTNPVFILVLECLGLYFHTVTGPFWKIVISSKTSHQQFKKLITLLKDDLQKCRNNPHHFFKTESFRYFRDFTPTSPETKQKLSTSLVGEKMREIMSAISDGLLTTIEMQLKDVLEREDASEIKAPLTNLISERNFGHLDASQRRRPHCSLHHHSSVMLLKQTRKRLRTWYDGLDNDEKKKLWKRGRQESKELRRKHQERDKQAIVQSLKLKTCEEVNVQDTMKEGEMVAVAFEDAWYPGIVQHDCEKDTQDVTVSFGGLGKTLGVFTWPSGRDVHTVSRRSVVEAKLDFEPRASGRLWLIKNANSIQIKFKNFK</sequence>
<accession>A0AAE1DGF0</accession>
<comment type="caution">
    <text evidence="4">The sequence shown here is derived from an EMBL/GenBank/DDBJ whole genome shotgun (WGS) entry which is preliminary data.</text>
</comment>
<gene>
    <name evidence="4" type="ORF">RRG08_024283</name>
</gene>
<feature type="compositionally biased region" description="Polar residues" evidence="3">
    <location>
        <begin position="158"/>
        <end position="170"/>
    </location>
</feature>
<dbReference type="PANTHER" id="PTHR11046">
    <property type="entry name" value="OLIGORIBONUCLEASE, MITOCHONDRIAL"/>
    <property type="match status" value="1"/>
</dbReference>
<dbReference type="Proteomes" id="UP001283361">
    <property type="component" value="Unassembled WGS sequence"/>
</dbReference>
<evidence type="ECO:0000313" key="5">
    <source>
        <dbReference type="Proteomes" id="UP001283361"/>
    </source>
</evidence>
<dbReference type="InterPro" id="IPR022894">
    <property type="entry name" value="Oligoribonuclease"/>
</dbReference>
<keyword evidence="2" id="KW-0175">Coiled coil</keyword>
<name>A0AAE1DGF0_9GAST</name>
<reference evidence="4" key="1">
    <citation type="journal article" date="2023" name="G3 (Bethesda)">
        <title>A reference genome for the long-term kleptoplast-retaining sea slug Elysia crispata morphotype clarki.</title>
        <authorList>
            <person name="Eastman K.E."/>
            <person name="Pendleton A.L."/>
            <person name="Shaikh M.A."/>
            <person name="Suttiyut T."/>
            <person name="Ogas R."/>
            <person name="Tomko P."/>
            <person name="Gavelis G."/>
            <person name="Widhalm J.R."/>
            <person name="Wisecaver J.H."/>
        </authorList>
    </citation>
    <scope>NUCLEOTIDE SEQUENCE</scope>
    <source>
        <strain evidence="4">ECLA1</strain>
    </source>
</reference>
<feature type="coiled-coil region" evidence="2">
    <location>
        <begin position="238"/>
        <end position="279"/>
    </location>
</feature>
<evidence type="ECO:0000256" key="2">
    <source>
        <dbReference type="SAM" id="Coils"/>
    </source>
</evidence>
<dbReference type="PANTHER" id="PTHR11046:SF29">
    <property type="match status" value="1"/>
</dbReference>
<feature type="region of interest" description="Disordered" evidence="3">
    <location>
        <begin position="81"/>
        <end position="170"/>
    </location>
</feature>
<proteinExistence type="predicted"/>
<feature type="compositionally biased region" description="Acidic residues" evidence="3">
    <location>
        <begin position="305"/>
        <end position="314"/>
    </location>
</feature>
<protein>
    <submittedName>
        <fullName evidence="4">Uncharacterized protein</fullName>
    </submittedName>
</protein>
<keyword evidence="1" id="KW-0378">Hydrolase</keyword>
<organism evidence="4 5">
    <name type="scientific">Elysia crispata</name>
    <name type="common">lettuce slug</name>
    <dbReference type="NCBI Taxonomy" id="231223"/>
    <lineage>
        <taxon>Eukaryota</taxon>
        <taxon>Metazoa</taxon>
        <taxon>Spiralia</taxon>
        <taxon>Lophotrochozoa</taxon>
        <taxon>Mollusca</taxon>
        <taxon>Gastropoda</taxon>
        <taxon>Heterobranchia</taxon>
        <taxon>Euthyneura</taxon>
        <taxon>Panpulmonata</taxon>
        <taxon>Sacoglossa</taxon>
        <taxon>Placobranchoidea</taxon>
        <taxon>Plakobranchidae</taxon>
        <taxon>Elysia</taxon>
    </lineage>
</organism>
<feature type="compositionally biased region" description="Low complexity" evidence="3">
    <location>
        <begin position="82"/>
        <end position="132"/>
    </location>
</feature>